<keyword evidence="6 7" id="KW-0472">Membrane</keyword>
<dbReference type="GO" id="GO:0008610">
    <property type="term" value="P:lipid biosynthetic process"/>
    <property type="evidence" value="ECO:0007669"/>
    <property type="project" value="InterPro"/>
</dbReference>
<keyword evidence="10" id="KW-1185">Reference proteome</keyword>
<comment type="caution">
    <text evidence="9">The sequence shown here is derived from an EMBL/GenBank/DDBJ whole genome shotgun (WGS) entry which is preliminary data.</text>
</comment>
<dbReference type="OrthoDB" id="9770329at2"/>
<feature type="domain" description="Fatty acid hydroxylase" evidence="8">
    <location>
        <begin position="79"/>
        <end position="214"/>
    </location>
</feature>
<dbReference type="GO" id="GO:0016020">
    <property type="term" value="C:membrane"/>
    <property type="evidence" value="ECO:0007669"/>
    <property type="project" value="GOC"/>
</dbReference>
<evidence type="ECO:0000313" key="9">
    <source>
        <dbReference type="EMBL" id="OYQ31224.1"/>
    </source>
</evidence>
<keyword evidence="3 7" id="KW-1133">Transmembrane helix</keyword>
<reference evidence="9 10" key="1">
    <citation type="submission" date="2017-07" db="EMBL/GenBank/DDBJ databases">
        <title>Sandarakinorhabdus cyanobacteriorum sp. nov., a novel bacterium isolated from cyanobacterial aggregates in a eutrophic lake.</title>
        <authorList>
            <person name="Cai H."/>
        </authorList>
    </citation>
    <scope>NUCLEOTIDE SEQUENCE [LARGE SCALE GENOMIC DNA]</scope>
    <source>
        <strain evidence="9 10">TH057</strain>
    </source>
</reference>
<feature type="transmembrane region" description="Helical" evidence="7">
    <location>
        <begin position="76"/>
        <end position="93"/>
    </location>
</feature>
<evidence type="ECO:0000256" key="7">
    <source>
        <dbReference type="SAM" id="Phobius"/>
    </source>
</evidence>
<dbReference type="GO" id="GO:0006643">
    <property type="term" value="P:membrane lipid metabolic process"/>
    <property type="evidence" value="ECO:0007669"/>
    <property type="project" value="TreeGrafter"/>
</dbReference>
<sequence length="297" mass="33446">MPDPVAFAIPVFVLSIIIEVVAVRLGWRGDYDWRDTGTSLAMGLGNTIVGALLAGTSAGIALWAWQYRLFDVPMGWASFALCFVLDDLAYYWIHRAGHRIRWAWAAHVIHHSSQHYNLSTALRQTWSGLFGLTFIIKLPLFMIGFPPALVAFCGGLNLIYQFWIHTEAIGRLPRWFEAVMNTPSHHRVHHGTNPRYLDRNYAGVFIIWDKLFGTFEAERDDEPVRYGIIKNLATFNPFWVAIHEWVGIGRDLLKARSLRQALLAAFGPPGALSGDTADVIRARWEAQAARAVAHPAE</sequence>
<keyword evidence="5" id="KW-0443">Lipid metabolism</keyword>
<dbReference type="EMBL" id="NOXT01000089">
    <property type="protein sequence ID" value="OYQ31224.1"/>
    <property type="molecule type" value="Genomic_DNA"/>
</dbReference>
<dbReference type="GO" id="GO:0012505">
    <property type="term" value="C:endomembrane system"/>
    <property type="evidence" value="ECO:0007669"/>
    <property type="project" value="UniProtKB-SubCell"/>
</dbReference>
<dbReference type="InterPro" id="IPR051689">
    <property type="entry name" value="Sterol_desaturase/TMEM195"/>
</dbReference>
<dbReference type="GO" id="GO:0005506">
    <property type="term" value="F:iron ion binding"/>
    <property type="evidence" value="ECO:0007669"/>
    <property type="project" value="InterPro"/>
</dbReference>
<protein>
    <submittedName>
        <fullName evidence="9">C-5 sterol desaturase</fullName>
    </submittedName>
</protein>
<evidence type="ECO:0000256" key="3">
    <source>
        <dbReference type="ARBA" id="ARBA00022989"/>
    </source>
</evidence>
<dbReference type="Proteomes" id="UP000216991">
    <property type="component" value="Unassembled WGS sequence"/>
</dbReference>
<dbReference type="PANTHER" id="PTHR21624:SF1">
    <property type="entry name" value="ALKYLGLYCEROL MONOOXYGENASE"/>
    <property type="match status" value="1"/>
</dbReference>
<feature type="transmembrane region" description="Helical" evidence="7">
    <location>
        <begin position="6"/>
        <end position="27"/>
    </location>
</feature>
<evidence type="ECO:0000313" key="10">
    <source>
        <dbReference type="Proteomes" id="UP000216991"/>
    </source>
</evidence>
<keyword evidence="4" id="KW-0560">Oxidoreductase</keyword>
<proteinExistence type="predicted"/>
<evidence type="ECO:0000256" key="2">
    <source>
        <dbReference type="ARBA" id="ARBA00022692"/>
    </source>
</evidence>
<evidence type="ECO:0000256" key="6">
    <source>
        <dbReference type="ARBA" id="ARBA00023136"/>
    </source>
</evidence>
<organism evidence="9 10">
    <name type="scientific">Sandarakinorhabdus cyanobacteriorum</name>
    <dbReference type="NCBI Taxonomy" id="1981098"/>
    <lineage>
        <taxon>Bacteria</taxon>
        <taxon>Pseudomonadati</taxon>
        <taxon>Pseudomonadota</taxon>
        <taxon>Alphaproteobacteria</taxon>
        <taxon>Sphingomonadales</taxon>
        <taxon>Sphingosinicellaceae</taxon>
        <taxon>Sandarakinorhabdus</taxon>
    </lineage>
</organism>
<evidence type="ECO:0000256" key="5">
    <source>
        <dbReference type="ARBA" id="ARBA00023098"/>
    </source>
</evidence>
<comment type="subcellular location">
    <subcellularLocation>
        <location evidence="1">Endomembrane system</location>
        <topology evidence="1">Multi-pass membrane protein</topology>
    </subcellularLocation>
</comment>
<dbReference type="GO" id="GO:0050479">
    <property type="term" value="F:glyceryl-ether monooxygenase activity"/>
    <property type="evidence" value="ECO:0007669"/>
    <property type="project" value="TreeGrafter"/>
</dbReference>
<keyword evidence="2 7" id="KW-0812">Transmembrane</keyword>
<accession>A0A255YR81</accession>
<evidence type="ECO:0000256" key="1">
    <source>
        <dbReference type="ARBA" id="ARBA00004127"/>
    </source>
</evidence>
<dbReference type="Pfam" id="PF04116">
    <property type="entry name" value="FA_hydroxylase"/>
    <property type="match status" value="1"/>
</dbReference>
<dbReference type="PANTHER" id="PTHR21624">
    <property type="entry name" value="STEROL DESATURASE-RELATED PROTEIN"/>
    <property type="match status" value="1"/>
</dbReference>
<evidence type="ECO:0000256" key="4">
    <source>
        <dbReference type="ARBA" id="ARBA00023002"/>
    </source>
</evidence>
<name>A0A255YR81_9SPHN</name>
<dbReference type="AlphaFoldDB" id="A0A255YR81"/>
<feature type="transmembrane region" description="Helical" evidence="7">
    <location>
        <begin position="39"/>
        <end position="64"/>
    </location>
</feature>
<gene>
    <name evidence="9" type="ORF">CHU93_04830</name>
</gene>
<dbReference type="InterPro" id="IPR006694">
    <property type="entry name" value="Fatty_acid_hydroxylase"/>
</dbReference>
<evidence type="ECO:0000259" key="8">
    <source>
        <dbReference type="Pfam" id="PF04116"/>
    </source>
</evidence>